<feature type="region of interest" description="Disordered" evidence="1">
    <location>
        <begin position="1"/>
        <end position="60"/>
    </location>
</feature>
<keyword evidence="3" id="KW-1185">Reference proteome</keyword>
<feature type="compositionally biased region" description="Polar residues" evidence="1">
    <location>
        <begin position="17"/>
        <end position="32"/>
    </location>
</feature>
<dbReference type="Proteomes" id="UP000735302">
    <property type="component" value="Unassembled WGS sequence"/>
</dbReference>
<evidence type="ECO:0000313" key="3">
    <source>
        <dbReference type="Proteomes" id="UP000735302"/>
    </source>
</evidence>
<comment type="caution">
    <text evidence="2">The sequence shown here is derived from an EMBL/GenBank/DDBJ whole genome shotgun (WGS) entry which is preliminary data.</text>
</comment>
<proteinExistence type="predicted"/>
<evidence type="ECO:0000256" key="1">
    <source>
        <dbReference type="SAM" id="MobiDB-lite"/>
    </source>
</evidence>
<reference evidence="2 3" key="1">
    <citation type="journal article" date="2021" name="Elife">
        <title>Chloroplast acquisition without the gene transfer in kleptoplastic sea slugs, Plakobranchus ocellatus.</title>
        <authorList>
            <person name="Maeda T."/>
            <person name="Takahashi S."/>
            <person name="Yoshida T."/>
            <person name="Shimamura S."/>
            <person name="Takaki Y."/>
            <person name="Nagai Y."/>
            <person name="Toyoda A."/>
            <person name="Suzuki Y."/>
            <person name="Arimoto A."/>
            <person name="Ishii H."/>
            <person name="Satoh N."/>
            <person name="Nishiyama T."/>
            <person name="Hasebe M."/>
            <person name="Maruyama T."/>
            <person name="Minagawa J."/>
            <person name="Obokata J."/>
            <person name="Shigenobu S."/>
        </authorList>
    </citation>
    <scope>NUCLEOTIDE SEQUENCE [LARGE SCALE GENOMIC DNA]</scope>
</reference>
<protein>
    <submittedName>
        <fullName evidence="2">Uncharacterized protein</fullName>
    </submittedName>
</protein>
<gene>
    <name evidence="2" type="ORF">PoB_001739400</name>
</gene>
<accession>A0AAV3Z8Z2</accession>
<organism evidence="2 3">
    <name type="scientific">Plakobranchus ocellatus</name>
    <dbReference type="NCBI Taxonomy" id="259542"/>
    <lineage>
        <taxon>Eukaryota</taxon>
        <taxon>Metazoa</taxon>
        <taxon>Spiralia</taxon>
        <taxon>Lophotrochozoa</taxon>
        <taxon>Mollusca</taxon>
        <taxon>Gastropoda</taxon>
        <taxon>Heterobranchia</taxon>
        <taxon>Euthyneura</taxon>
        <taxon>Panpulmonata</taxon>
        <taxon>Sacoglossa</taxon>
        <taxon>Placobranchoidea</taxon>
        <taxon>Plakobranchidae</taxon>
        <taxon>Plakobranchus</taxon>
    </lineage>
</organism>
<feature type="compositionally biased region" description="Basic and acidic residues" evidence="1">
    <location>
        <begin position="48"/>
        <end position="59"/>
    </location>
</feature>
<dbReference type="EMBL" id="BLXT01002074">
    <property type="protein sequence ID" value="GFN90888.1"/>
    <property type="molecule type" value="Genomic_DNA"/>
</dbReference>
<sequence length="103" mass="11610">MHRTTGRIFNQLEPTLKTRSQAYPSRRIQSVSAARALHGKDNNNANGLKRDSLHDRGQDNRGASLTLGWLAKQQCPPATREHLPVKRRFYAVCACTSFPCLIH</sequence>
<dbReference type="AlphaFoldDB" id="A0AAV3Z8Z2"/>
<name>A0AAV3Z8Z2_9GAST</name>
<evidence type="ECO:0000313" key="2">
    <source>
        <dbReference type="EMBL" id="GFN90888.1"/>
    </source>
</evidence>